<feature type="binding site" evidence="17">
    <location>
        <position position="269"/>
    </location>
    <ligand>
        <name>[3Fe-4S] cluster</name>
        <dbReference type="ChEBI" id="CHEBI:21137"/>
    </ligand>
</feature>
<dbReference type="GO" id="GO:0051539">
    <property type="term" value="F:4 iron, 4 sulfur cluster binding"/>
    <property type="evidence" value="ECO:0007669"/>
    <property type="project" value="UniProtKB-KW"/>
</dbReference>
<evidence type="ECO:0000256" key="5">
    <source>
        <dbReference type="ARBA" id="ARBA00011771"/>
    </source>
</evidence>
<comment type="similarity">
    <text evidence="4">Belongs to the [NiFe]/[NiFeSe] hydrogenase small subunit family.</text>
</comment>
<feature type="domain" description="Cytochrome-c3 hydrogenase C-terminal" evidence="20">
    <location>
        <begin position="209"/>
        <end position="284"/>
    </location>
</feature>
<evidence type="ECO:0000313" key="21">
    <source>
        <dbReference type="EMBL" id="MBB3954584.1"/>
    </source>
</evidence>
<dbReference type="GO" id="GO:0044569">
    <property type="term" value="C:[Ni-Fe] hydrogenase complex"/>
    <property type="evidence" value="ECO:0007669"/>
    <property type="project" value="TreeGrafter"/>
</dbReference>
<keyword evidence="15 17" id="KW-0003">3Fe-4S</keyword>
<name>A0A7W6CDK4_9SPHN</name>
<proteinExistence type="inferred from homology"/>
<dbReference type="AlphaFoldDB" id="A0A7W6CDK4"/>
<comment type="caution">
    <text evidence="21">The sequence shown here is derived from an EMBL/GenBank/DDBJ whole genome shotgun (WGS) entry which is preliminary data.</text>
</comment>
<evidence type="ECO:0000256" key="18">
    <source>
        <dbReference type="SAM" id="MobiDB-lite"/>
    </source>
</evidence>
<evidence type="ECO:0000256" key="9">
    <source>
        <dbReference type="ARBA" id="ARBA00022723"/>
    </source>
</evidence>
<comment type="cofactor">
    <cofactor evidence="2">
        <name>[4Fe-4S] cluster</name>
        <dbReference type="ChEBI" id="CHEBI:49883"/>
    </cofactor>
</comment>
<evidence type="ECO:0000256" key="15">
    <source>
        <dbReference type="ARBA" id="ARBA00023291"/>
    </source>
</evidence>
<comment type="cofactor">
    <cofactor evidence="1">
        <name>[3Fe-4S] cluster</name>
        <dbReference type="ChEBI" id="CHEBI:21137"/>
    </cofactor>
</comment>
<organism evidence="21 22">
    <name type="scientific">Novosphingobium sediminicola</name>
    <dbReference type="NCBI Taxonomy" id="563162"/>
    <lineage>
        <taxon>Bacteria</taxon>
        <taxon>Pseudomonadati</taxon>
        <taxon>Pseudomonadota</taxon>
        <taxon>Alphaproteobacteria</taxon>
        <taxon>Sphingomonadales</taxon>
        <taxon>Sphingomonadaceae</taxon>
        <taxon>Novosphingobium</taxon>
    </lineage>
</organism>
<dbReference type="InterPro" id="IPR027394">
    <property type="entry name" value="Cytochrome-c3_hydrogenase_C"/>
</dbReference>
<dbReference type="PANTHER" id="PTHR30013">
    <property type="entry name" value="NIFE / NIFESE HYDROGENASE SMALL SUBUNIT FAMILY MEMBER"/>
    <property type="match status" value="1"/>
</dbReference>
<keyword evidence="7" id="KW-1003">Cell membrane</keyword>
<dbReference type="InterPro" id="IPR037024">
    <property type="entry name" value="NiFe_Hase_small_N_sf"/>
</dbReference>
<dbReference type="RefSeq" id="WP_183624182.1">
    <property type="nucleotide sequence ID" value="NZ_JACIDX010000005.1"/>
</dbReference>
<keyword evidence="14" id="KW-0472">Membrane</keyword>
<dbReference type="InterPro" id="IPR037148">
    <property type="entry name" value="NiFe-Hase_small_C_sf"/>
</dbReference>
<comment type="catalytic activity">
    <reaction evidence="16">
        <text>H2 + A = AH2</text>
        <dbReference type="Rhea" id="RHEA:12116"/>
        <dbReference type="ChEBI" id="CHEBI:13193"/>
        <dbReference type="ChEBI" id="CHEBI:17499"/>
        <dbReference type="ChEBI" id="CHEBI:18276"/>
        <dbReference type="EC" id="1.12.99.6"/>
    </reaction>
</comment>
<dbReference type="GO" id="GO:0051538">
    <property type="term" value="F:3 iron, 4 sulfur cluster binding"/>
    <property type="evidence" value="ECO:0007669"/>
    <property type="project" value="UniProtKB-KW"/>
</dbReference>
<comment type="subunit">
    <text evidence="5">Heterodimer of a large and a small subunit.</text>
</comment>
<dbReference type="Pfam" id="PF14720">
    <property type="entry name" value="NiFe_hyd_SSU_C"/>
    <property type="match status" value="1"/>
</dbReference>
<accession>A0A7W6CDK4</accession>
<keyword evidence="8 17" id="KW-0004">4Fe-4S</keyword>
<evidence type="ECO:0000256" key="16">
    <source>
        <dbReference type="ARBA" id="ARBA00048757"/>
    </source>
</evidence>
<evidence type="ECO:0000259" key="20">
    <source>
        <dbReference type="Pfam" id="PF14720"/>
    </source>
</evidence>
<feature type="binding site" evidence="17">
    <location>
        <position position="25"/>
    </location>
    <ligand>
        <name>[4Fe-4S] cluster</name>
        <dbReference type="ChEBI" id="CHEBI:49883"/>
        <label>1</label>
    </ligand>
</feature>
<dbReference type="GO" id="GO:0009055">
    <property type="term" value="F:electron transfer activity"/>
    <property type="evidence" value="ECO:0007669"/>
    <property type="project" value="TreeGrafter"/>
</dbReference>
<evidence type="ECO:0000313" key="22">
    <source>
        <dbReference type="Proteomes" id="UP000548867"/>
    </source>
</evidence>
<dbReference type="EC" id="1.12.99.6" evidence="6"/>
<keyword evidence="9 17" id="KW-0479">Metal-binding</keyword>
<gene>
    <name evidence="21" type="ORF">GGR38_001523</name>
</gene>
<evidence type="ECO:0000256" key="11">
    <source>
        <dbReference type="ARBA" id="ARBA00023002"/>
    </source>
</evidence>
<evidence type="ECO:0000256" key="14">
    <source>
        <dbReference type="ARBA" id="ARBA00023136"/>
    </source>
</evidence>
<evidence type="ECO:0000256" key="7">
    <source>
        <dbReference type="ARBA" id="ARBA00022475"/>
    </source>
</evidence>
<feature type="domain" description="NADH:ubiquinone oxidoreductase-like 20kDa subunit" evidence="19">
    <location>
        <begin position="22"/>
        <end position="187"/>
    </location>
</feature>
<dbReference type="InterPro" id="IPR001821">
    <property type="entry name" value="NiFe_hydrogenase_ssu"/>
</dbReference>
<evidence type="ECO:0000256" key="6">
    <source>
        <dbReference type="ARBA" id="ARBA00012082"/>
    </source>
</evidence>
<keyword evidence="10" id="KW-0732">Signal</keyword>
<feature type="region of interest" description="Disordered" evidence="18">
    <location>
        <begin position="316"/>
        <end position="342"/>
    </location>
</feature>
<reference evidence="21 22" key="1">
    <citation type="submission" date="2020-08" db="EMBL/GenBank/DDBJ databases">
        <title>Genomic Encyclopedia of Type Strains, Phase IV (KMG-IV): sequencing the most valuable type-strain genomes for metagenomic binning, comparative biology and taxonomic classification.</title>
        <authorList>
            <person name="Goeker M."/>
        </authorList>
    </citation>
    <scope>NUCLEOTIDE SEQUENCE [LARGE SCALE GENOMIC DNA]</scope>
    <source>
        <strain evidence="21 22">DSM 27057</strain>
    </source>
</reference>
<dbReference type="GO" id="GO:0009061">
    <property type="term" value="P:anaerobic respiration"/>
    <property type="evidence" value="ECO:0007669"/>
    <property type="project" value="TreeGrafter"/>
</dbReference>
<keyword evidence="13 17" id="KW-0411">Iron-sulfur</keyword>
<keyword evidence="22" id="KW-1185">Reference proteome</keyword>
<keyword evidence="12 17" id="KW-0408">Iron</keyword>
<evidence type="ECO:0000256" key="17">
    <source>
        <dbReference type="PIRSR" id="PIRSR000310-1"/>
    </source>
</evidence>
<evidence type="ECO:0000256" key="3">
    <source>
        <dbReference type="ARBA" id="ARBA00004196"/>
    </source>
</evidence>
<dbReference type="GO" id="GO:0016020">
    <property type="term" value="C:membrane"/>
    <property type="evidence" value="ECO:0007669"/>
    <property type="project" value="TreeGrafter"/>
</dbReference>
<feature type="binding site" evidence="17">
    <location>
        <position position="215"/>
    </location>
    <ligand>
        <name>[4Fe-4S] cluster</name>
        <dbReference type="ChEBI" id="CHEBI:49883"/>
        <label>2</label>
    </ligand>
</feature>
<dbReference type="PANTHER" id="PTHR30013:SF5">
    <property type="entry name" value="HYDROGENASE SMALL SUBUNIT"/>
    <property type="match status" value="1"/>
</dbReference>
<evidence type="ECO:0000256" key="10">
    <source>
        <dbReference type="ARBA" id="ARBA00022729"/>
    </source>
</evidence>
<keyword evidence="11" id="KW-0560">Oxidoreductase</keyword>
<dbReference type="GO" id="GO:0046872">
    <property type="term" value="F:metal ion binding"/>
    <property type="evidence" value="ECO:0007669"/>
    <property type="project" value="UniProtKB-KW"/>
</dbReference>
<evidence type="ECO:0000256" key="4">
    <source>
        <dbReference type="ARBA" id="ARBA00006605"/>
    </source>
</evidence>
<feature type="binding site" evidence="17">
    <location>
        <position position="22"/>
    </location>
    <ligand>
        <name>[4Fe-4S] cluster</name>
        <dbReference type="ChEBI" id="CHEBI:49883"/>
        <label>1</label>
    </ligand>
</feature>
<dbReference type="EMBL" id="JACIDX010000005">
    <property type="protein sequence ID" value="MBB3954584.1"/>
    <property type="molecule type" value="Genomic_DNA"/>
</dbReference>
<evidence type="ECO:0000256" key="13">
    <source>
        <dbReference type="ARBA" id="ARBA00023014"/>
    </source>
</evidence>
<feature type="binding site" evidence="17">
    <location>
        <position position="212"/>
    </location>
    <ligand>
        <name>[4Fe-4S] cluster</name>
        <dbReference type="ChEBI" id="CHEBI:49883"/>
        <label>2</label>
    </ligand>
</feature>
<dbReference type="Proteomes" id="UP000548867">
    <property type="component" value="Unassembled WGS sequence"/>
</dbReference>
<dbReference type="SUPFAM" id="SSF56770">
    <property type="entry name" value="HydA/Nqo6-like"/>
    <property type="match status" value="1"/>
</dbReference>
<evidence type="ECO:0000259" key="19">
    <source>
        <dbReference type="Pfam" id="PF01058"/>
    </source>
</evidence>
<evidence type="ECO:0000256" key="2">
    <source>
        <dbReference type="ARBA" id="ARBA00001966"/>
    </source>
</evidence>
<evidence type="ECO:0000256" key="1">
    <source>
        <dbReference type="ARBA" id="ARBA00001927"/>
    </source>
</evidence>
<dbReference type="GO" id="GO:0030313">
    <property type="term" value="C:cell envelope"/>
    <property type="evidence" value="ECO:0007669"/>
    <property type="project" value="UniProtKB-SubCell"/>
</dbReference>
<protein>
    <recommendedName>
        <fullName evidence="6">hydrogenase (acceptor)</fullName>
        <ecNumber evidence="6">1.12.99.6</ecNumber>
    </recommendedName>
</protein>
<dbReference type="Gene3D" id="4.10.480.10">
    <property type="entry name" value="Cytochrome-c3 hydrogenase, C-terminal domain"/>
    <property type="match status" value="1"/>
</dbReference>
<feature type="binding site" evidence="17">
    <location>
        <position position="242"/>
    </location>
    <ligand>
        <name>[4Fe-4S] cluster</name>
        <dbReference type="ChEBI" id="CHEBI:49883"/>
        <label>2</label>
    </ligand>
</feature>
<dbReference type="GO" id="GO:0009375">
    <property type="term" value="C:ferredoxin hydrogenase complex"/>
    <property type="evidence" value="ECO:0007669"/>
    <property type="project" value="InterPro"/>
</dbReference>
<evidence type="ECO:0000256" key="8">
    <source>
        <dbReference type="ARBA" id="ARBA00022485"/>
    </source>
</evidence>
<dbReference type="Gene3D" id="3.40.50.700">
    <property type="entry name" value="NADH:ubiquinone oxidoreductase-like, 20kDa subunit"/>
    <property type="match status" value="1"/>
</dbReference>
<dbReference type="Pfam" id="PF01058">
    <property type="entry name" value="Oxidored_q6"/>
    <property type="match status" value="1"/>
</dbReference>
<dbReference type="GO" id="GO:0008901">
    <property type="term" value="F:ferredoxin hydrogenase activity"/>
    <property type="evidence" value="ECO:0007669"/>
    <property type="project" value="InterPro"/>
</dbReference>
<dbReference type="InterPro" id="IPR006137">
    <property type="entry name" value="NADH_UbQ_OxRdtase-like_20kDa"/>
</dbReference>
<comment type="subcellular location">
    <subcellularLocation>
        <location evidence="3">Cell envelope</location>
    </subcellularLocation>
</comment>
<dbReference type="GO" id="GO:0033748">
    <property type="term" value="F:hydrogenase (acceptor) activity"/>
    <property type="evidence" value="ECO:0007669"/>
    <property type="project" value="UniProtKB-EC"/>
</dbReference>
<feature type="binding site" evidence="17">
    <location>
        <position position="173"/>
    </location>
    <ligand>
        <name>[4Fe-4S] cluster</name>
        <dbReference type="ChEBI" id="CHEBI:49883"/>
        <label>1</label>
    </ligand>
</feature>
<sequence>MTYPAGTPTRPLRLIWLQSGGCGGCTLSLLGQQEPDLVTALRAAHVEVLWHPSLSEATGAEARAILDAAADGTQPVDILCLEGSVIHGPNGTGGFHLMAGTGRPMRDMIGAIAQHATHVIAVGSCAAFGGITAGGGNAVEAGGLAYDGTRAGGLLGAGFRARGGLSVINIAGCPIHPGWFVDTILQLAGGTLSAADLDEWERPLAYTSQLVHHGCARNEYYEFKASAEELGDLGCMMENLGCKGTQARADCNTRAWNGSGSCLTGGYPCINCTAPGFEEPGHSFSTTPKISGIPIGLPTDMPKAWFVALASLSKAATPRRLKENAARPTPAILPRDRRKEGA</sequence>
<feature type="binding site" evidence="17">
    <location>
        <position position="272"/>
    </location>
    <ligand>
        <name>[3Fe-4S] cluster</name>
        <dbReference type="ChEBI" id="CHEBI:21137"/>
    </ligand>
</feature>
<feature type="binding site" evidence="17">
    <location>
        <position position="251"/>
    </location>
    <ligand>
        <name>[3Fe-4S] cluster</name>
        <dbReference type="ChEBI" id="CHEBI:21137"/>
    </ligand>
</feature>
<feature type="binding site" evidence="17">
    <location>
        <position position="235"/>
    </location>
    <ligand>
        <name>[4Fe-4S] cluster</name>
        <dbReference type="ChEBI" id="CHEBI:49883"/>
        <label>2</label>
    </ligand>
</feature>
<evidence type="ECO:0000256" key="12">
    <source>
        <dbReference type="ARBA" id="ARBA00023004"/>
    </source>
</evidence>
<dbReference type="PIRSF" id="PIRSF000310">
    <property type="entry name" value="NiFe_hyd_ssu"/>
    <property type="match status" value="1"/>
</dbReference>
<feature type="binding site" evidence="17">
    <location>
        <position position="125"/>
    </location>
    <ligand>
        <name>[4Fe-4S] cluster</name>
        <dbReference type="ChEBI" id="CHEBI:49883"/>
        <label>1</label>
    </ligand>
</feature>